<name>A0A843YQ34_9BURK</name>
<reference evidence="1 2" key="1">
    <citation type="submission" date="2019-10" db="EMBL/GenBank/DDBJ databases">
        <title>Glaciimonas soli sp. nov., a psychrophilic bacterium isolated from the forest soil of a high elevation mountain in Taiwan.</title>
        <authorList>
            <person name="Wang L.-T."/>
            <person name="Shieh W.Y."/>
        </authorList>
    </citation>
    <scope>NUCLEOTIDE SEQUENCE [LARGE SCALE GENOMIC DNA]</scope>
    <source>
        <strain evidence="1 2">GS1</strain>
    </source>
</reference>
<dbReference type="InterPro" id="IPR010634">
    <property type="entry name" value="DUF1223"/>
</dbReference>
<sequence length="286" mass="31581">MAFRRPILNIFHSEVDVSTFAKYTYLTPLLALLISVVPSTQAATYTAHSPANRVALLELYTSEGCSSCPPADAWLIQTGAQADPKRVIPLALHVDYWNSLGWKDRFSDRKFTTRQQELAAFVHSKVVYTPEVFVAGRELRRWSDTNDFDHIIKNITAQPSAADIEIKLSSGTTARSYDLSSNVKLRGSSPQGVQNFQTYIALYENKLVSNIAAGENSGVTLHHDYVVRQWLGPYPLKDGAANINENIALDKIQGGIKTGQFGVVVFVQNASNGEVLQALRLQPGIE</sequence>
<dbReference type="AlphaFoldDB" id="A0A843YQ34"/>
<dbReference type="PANTHER" id="PTHR36057">
    <property type="match status" value="1"/>
</dbReference>
<dbReference type="Gene3D" id="2.60.40.10">
    <property type="entry name" value="Immunoglobulins"/>
    <property type="match status" value="1"/>
</dbReference>
<dbReference type="PANTHER" id="PTHR36057:SF1">
    <property type="entry name" value="LIPOPROTEIN LIPID ATTACHMENT SITE-LIKE PROTEIN, PUTATIVE (DUF1223)-RELATED"/>
    <property type="match status" value="1"/>
</dbReference>
<comment type="caution">
    <text evidence="1">The sequence shown here is derived from an EMBL/GenBank/DDBJ whole genome shotgun (WGS) entry which is preliminary data.</text>
</comment>
<dbReference type="InterPro" id="IPR013783">
    <property type="entry name" value="Ig-like_fold"/>
</dbReference>
<dbReference type="EMBL" id="WINI01000005">
    <property type="protein sequence ID" value="MQR01160.1"/>
    <property type="molecule type" value="Genomic_DNA"/>
</dbReference>
<proteinExistence type="predicted"/>
<evidence type="ECO:0000313" key="2">
    <source>
        <dbReference type="Proteomes" id="UP000451565"/>
    </source>
</evidence>
<evidence type="ECO:0000313" key="1">
    <source>
        <dbReference type="EMBL" id="MQR01160.1"/>
    </source>
</evidence>
<dbReference type="SUPFAM" id="SSF52833">
    <property type="entry name" value="Thioredoxin-like"/>
    <property type="match status" value="1"/>
</dbReference>
<dbReference type="OrthoDB" id="9808254at2"/>
<dbReference type="Proteomes" id="UP000451565">
    <property type="component" value="Unassembled WGS sequence"/>
</dbReference>
<gene>
    <name evidence="1" type="ORF">GEV47_10775</name>
</gene>
<accession>A0A843YQ34</accession>
<dbReference type="Pfam" id="PF06764">
    <property type="entry name" value="DUF1223"/>
    <property type="match status" value="1"/>
</dbReference>
<keyword evidence="2" id="KW-1185">Reference proteome</keyword>
<dbReference type="InterPro" id="IPR036249">
    <property type="entry name" value="Thioredoxin-like_sf"/>
</dbReference>
<protein>
    <submittedName>
        <fullName evidence="1">DUF1223 domain-containing protein</fullName>
    </submittedName>
</protein>
<organism evidence="1 2">
    <name type="scientific">Glaciimonas soli</name>
    <dbReference type="NCBI Taxonomy" id="2590999"/>
    <lineage>
        <taxon>Bacteria</taxon>
        <taxon>Pseudomonadati</taxon>
        <taxon>Pseudomonadota</taxon>
        <taxon>Betaproteobacteria</taxon>
        <taxon>Burkholderiales</taxon>
        <taxon>Oxalobacteraceae</taxon>
        <taxon>Glaciimonas</taxon>
    </lineage>
</organism>